<name>A0A0R2A5W1_9LACO</name>
<dbReference type="PANTHER" id="PTHR46558">
    <property type="entry name" value="TRACRIPTIONAL REGULATORY PROTEIN-RELATED-RELATED"/>
    <property type="match status" value="1"/>
</dbReference>
<dbReference type="STRING" id="1423813.FC26_GL002001"/>
<accession>A0A0R2A5W1</accession>
<dbReference type="Gene3D" id="1.10.260.40">
    <property type="entry name" value="lambda repressor-like DNA-binding domains"/>
    <property type="match status" value="1"/>
</dbReference>
<evidence type="ECO:0000313" key="4">
    <source>
        <dbReference type="EMBL" id="KRM62429.1"/>
    </source>
</evidence>
<dbReference type="SMART" id="SM00530">
    <property type="entry name" value="HTH_XRE"/>
    <property type="match status" value="1"/>
</dbReference>
<dbReference type="PANTHER" id="PTHR46558:SF11">
    <property type="entry name" value="HTH-TYPE TRANSCRIPTIONAL REGULATOR XRE"/>
    <property type="match status" value="1"/>
</dbReference>
<dbReference type="PROSITE" id="PS50943">
    <property type="entry name" value="HTH_CROC1"/>
    <property type="match status" value="1"/>
</dbReference>
<proteinExistence type="predicted"/>
<dbReference type="GO" id="GO:0003677">
    <property type="term" value="F:DNA binding"/>
    <property type="evidence" value="ECO:0007669"/>
    <property type="project" value="UniProtKB-KW"/>
</dbReference>
<evidence type="ECO:0000256" key="2">
    <source>
        <dbReference type="SAM" id="MobiDB-lite"/>
    </source>
</evidence>
<evidence type="ECO:0000256" key="1">
    <source>
        <dbReference type="ARBA" id="ARBA00023125"/>
    </source>
</evidence>
<dbReference type="SUPFAM" id="SSF47413">
    <property type="entry name" value="lambda repressor-like DNA-binding domains"/>
    <property type="match status" value="1"/>
</dbReference>
<dbReference type="PATRIC" id="fig|1423813.3.peg.2037"/>
<sequence>MNRIKELRKEKNVTLIDLGKQLNIPKSSLSRYERGDVEPKHETWQQLADFFKVPIDYLQGYSNDRVGWHLWEEATGYNRETIEAEILELLDSGRLNKDDDLQKQIGKAIEFLDNRGKTDENAVEEARRGLHQLSHRIHDDFYIDPNKIDPNSFWHGVRIRHIDDDEYDGSLYYDDMDKEVYDEISKIIEEAYVKLSKYMTSHKFNNRYIRYRNPANVELGKYLTDDSDTPQTKGKTNEKENKDKDA</sequence>
<keyword evidence="5" id="KW-1185">Reference proteome</keyword>
<reference evidence="4 5" key="1">
    <citation type="journal article" date="2015" name="Genome Announc.">
        <title>Expanding the biotechnology potential of lactobacilli through comparative genomics of 213 strains and associated genera.</title>
        <authorList>
            <person name="Sun Z."/>
            <person name="Harris H.M."/>
            <person name="McCann A."/>
            <person name="Guo C."/>
            <person name="Argimon S."/>
            <person name="Zhang W."/>
            <person name="Yang X."/>
            <person name="Jeffery I.B."/>
            <person name="Cooney J.C."/>
            <person name="Kagawa T.F."/>
            <person name="Liu W."/>
            <person name="Song Y."/>
            <person name="Salvetti E."/>
            <person name="Wrobel A."/>
            <person name="Rasinkangas P."/>
            <person name="Parkhill J."/>
            <person name="Rea M.C."/>
            <person name="O'Sullivan O."/>
            <person name="Ritari J."/>
            <person name="Douillard F.P."/>
            <person name="Paul Ross R."/>
            <person name="Yang R."/>
            <person name="Briner A.E."/>
            <person name="Felis G.E."/>
            <person name="de Vos W.M."/>
            <person name="Barrangou R."/>
            <person name="Klaenhammer T.R."/>
            <person name="Caufield P.W."/>
            <person name="Cui Y."/>
            <person name="Zhang H."/>
            <person name="O'Toole P.W."/>
        </authorList>
    </citation>
    <scope>NUCLEOTIDE SEQUENCE [LARGE SCALE GENOMIC DNA]</scope>
    <source>
        <strain evidence="4 5">DSM 20634</strain>
    </source>
</reference>
<organism evidence="4 5">
    <name type="scientific">Paucilactobacillus vaccinostercus DSM 20634</name>
    <dbReference type="NCBI Taxonomy" id="1423813"/>
    <lineage>
        <taxon>Bacteria</taxon>
        <taxon>Bacillati</taxon>
        <taxon>Bacillota</taxon>
        <taxon>Bacilli</taxon>
        <taxon>Lactobacillales</taxon>
        <taxon>Lactobacillaceae</taxon>
        <taxon>Paucilactobacillus</taxon>
    </lineage>
</organism>
<feature type="region of interest" description="Disordered" evidence="2">
    <location>
        <begin position="221"/>
        <end position="246"/>
    </location>
</feature>
<dbReference type="InterPro" id="IPR010982">
    <property type="entry name" value="Lambda_DNA-bd_dom_sf"/>
</dbReference>
<protein>
    <recommendedName>
        <fullName evidence="3">HTH cro/C1-type domain-containing protein</fullName>
    </recommendedName>
</protein>
<evidence type="ECO:0000259" key="3">
    <source>
        <dbReference type="PROSITE" id="PS50943"/>
    </source>
</evidence>
<dbReference type="Pfam" id="PF01381">
    <property type="entry name" value="HTH_3"/>
    <property type="match status" value="1"/>
</dbReference>
<evidence type="ECO:0000313" key="5">
    <source>
        <dbReference type="Proteomes" id="UP000051733"/>
    </source>
</evidence>
<dbReference type="CDD" id="cd00093">
    <property type="entry name" value="HTH_XRE"/>
    <property type="match status" value="1"/>
</dbReference>
<dbReference type="Proteomes" id="UP000051733">
    <property type="component" value="Unassembled WGS sequence"/>
</dbReference>
<dbReference type="EMBL" id="AYYY01000005">
    <property type="protein sequence ID" value="KRM62429.1"/>
    <property type="molecule type" value="Genomic_DNA"/>
</dbReference>
<dbReference type="InterPro" id="IPR001387">
    <property type="entry name" value="Cro/C1-type_HTH"/>
</dbReference>
<feature type="compositionally biased region" description="Basic and acidic residues" evidence="2">
    <location>
        <begin position="235"/>
        <end position="246"/>
    </location>
</feature>
<comment type="caution">
    <text evidence="4">The sequence shown here is derived from an EMBL/GenBank/DDBJ whole genome shotgun (WGS) entry which is preliminary data.</text>
</comment>
<keyword evidence="1" id="KW-0238">DNA-binding</keyword>
<gene>
    <name evidence="4" type="ORF">FC26_GL002001</name>
</gene>
<dbReference type="RefSeq" id="WP_057777129.1">
    <property type="nucleotide sequence ID" value="NZ_AYYY01000005.1"/>
</dbReference>
<feature type="domain" description="HTH cro/C1-type" evidence="3">
    <location>
        <begin position="4"/>
        <end position="58"/>
    </location>
</feature>
<dbReference type="OrthoDB" id="2364157at2"/>
<dbReference type="AlphaFoldDB" id="A0A0R2A5W1"/>